<dbReference type="Pfam" id="PF12697">
    <property type="entry name" value="Abhydrolase_6"/>
    <property type="match status" value="1"/>
</dbReference>
<dbReference type="EMBL" id="DRKP01000104">
    <property type="protein sequence ID" value="HEB96591.1"/>
    <property type="molecule type" value="Genomic_DNA"/>
</dbReference>
<evidence type="ECO:0000313" key="2">
    <source>
        <dbReference type="EMBL" id="HEB96591.1"/>
    </source>
</evidence>
<comment type="caution">
    <text evidence="2">The sequence shown here is derived from an EMBL/GenBank/DDBJ whole genome shotgun (WGS) entry which is preliminary data.</text>
</comment>
<dbReference type="PANTHER" id="PTHR37946:SF1">
    <property type="entry name" value="SLL1969 PROTEIN"/>
    <property type="match status" value="1"/>
</dbReference>
<dbReference type="Proteomes" id="UP000886251">
    <property type="component" value="Unassembled WGS sequence"/>
</dbReference>
<evidence type="ECO:0000259" key="1">
    <source>
        <dbReference type="Pfam" id="PF12697"/>
    </source>
</evidence>
<accession>A0A831W7J5</accession>
<organism evidence="2">
    <name type="scientific">Sedimenticola thiotaurini</name>
    <dbReference type="NCBI Taxonomy" id="1543721"/>
    <lineage>
        <taxon>Bacteria</taxon>
        <taxon>Pseudomonadati</taxon>
        <taxon>Pseudomonadota</taxon>
        <taxon>Gammaproteobacteria</taxon>
        <taxon>Chromatiales</taxon>
        <taxon>Sedimenticolaceae</taxon>
        <taxon>Sedimenticola</taxon>
    </lineage>
</organism>
<sequence>MAGRGVCARRSTQSARLAGIGSLDSGRWWWSVRCQLSGGRGFLFNDLQKAEQVNATEGVGDDGTPVVLVHGIWMTGLEMRLLGRRLGECGFVPHYFHYPSLRVSPRFNARALASFISLLGTARVHLVAHSLGGVVALHLFDQFPQLSPGRVVLMGSPVRGSGVARVLAGSRMLHPLLGVSLDEGLDGRLPPWRGERELGTIAGTRGIGVGTLIGGLSGDNDGTVAVAETRLDGAVDTLELPVSHMEMLFSREVADAVCRFLQTGRFRAGAVAQP</sequence>
<dbReference type="GO" id="GO:0016787">
    <property type="term" value="F:hydrolase activity"/>
    <property type="evidence" value="ECO:0007669"/>
    <property type="project" value="UniProtKB-KW"/>
</dbReference>
<dbReference type="SUPFAM" id="SSF53474">
    <property type="entry name" value="alpha/beta-Hydrolases"/>
    <property type="match status" value="1"/>
</dbReference>
<name>A0A831W7J5_9GAMM</name>
<dbReference type="PANTHER" id="PTHR37946">
    <property type="entry name" value="SLL1969 PROTEIN"/>
    <property type="match status" value="1"/>
</dbReference>
<dbReference type="Gene3D" id="3.40.50.1820">
    <property type="entry name" value="alpha/beta hydrolase"/>
    <property type="match status" value="1"/>
</dbReference>
<protein>
    <submittedName>
        <fullName evidence="2">Alpha/beta hydrolase</fullName>
    </submittedName>
</protein>
<feature type="domain" description="AB hydrolase-1" evidence="1">
    <location>
        <begin position="66"/>
        <end position="202"/>
    </location>
</feature>
<dbReference type="AlphaFoldDB" id="A0A831W7J5"/>
<keyword evidence="2" id="KW-0378">Hydrolase</keyword>
<gene>
    <name evidence="2" type="ORF">ENI96_09200</name>
</gene>
<dbReference type="InterPro" id="IPR000073">
    <property type="entry name" value="AB_hydrolase_1"/>
</dbReference>
<reference evidence="2" key="1">
    <citation type="journal article" date="2020" name="mSystems">
        <title>Genome- and Community-Level Interaction Insights into Carbon Utilization and Element Cycling Functions of Hydrothermarchaeota in Hydrothermal Sediment.</title>
        <authorList>
            <person name="Zhou Z."/>
            <person name="Liu Y."/>
            <person name="Xu W."/>
            <person name="Pan J."/>
            <person name="Luo Z.H."/>
            <person name="Li M."/>
        </authorList>
    </citation>
    <scope>NUCLEOTIDE SEQUENCE [LARGE SCALE GENOMIC DNA]</scope>
    <source>
        <strain evidence="2">HyVt-443</strain>
    </source>
</reference>
<proteinExistence type="predicted"/>
<dbReference type="InterPro" id="IPR029058">
    <property type="entry name" value="AB_hydrolase_fold"/>
</dbReference>